<dbReference type="SUPFAM" id="SSF50978">
    <property type="entry name" value="WD40 repeat-like"/>
    <property type="match status" value="1"/>
</dbReference>
<proteinExistence type="inferred from homology"/>
<keyword evidence="3 9" id="KW-0853">WD repeat</keyword>
<dbReference type="GO" id="GO:0005634">
    <property type="term" value="C:nucleus"/>
    <property type="evidence" value="ECO:0007669"/>
    <property type="project" value="UniProtKB-SubCell"/>
</dbReference>
<dbReference type="Pfam" id="PF07569">
    <property type="entry name" value="Hira"/>
    <property type="match status" value="1"/>
</dbReference>
<evidence type="ECO:0000256" key="8">
    <source>
        <dbReference type="ARBA" id="ARBA00023242"/>
    </source>
</evidence>
<dbReference type="PANTHER" id="PTHR13831">
    <property type="entry name" value="MEMBER OF THE HIR1 FAMILY OF WD-REPEAT PROTEINS"/>
    <property type="match status" value="1"/>
</dbReference>
<feature type="compositionally biased region" description="Low complexity" evidence="10">
    <location>
        <begin position="520"/>
        <end position="539"/>
    </location>
</feature>
<dbReference type="InterPro" id="IPR055410">
    <property type="entry name" value="Beta-prop_CAF1B_HIR1"/>
</dbReference>
<dbReference type="GO" id="GO:0006355">
    <property type="term" value="P:regulation of DNA-templated transcription"/>
    <property type="evidence" value="ECO:0007669"/>
    <property type="project" value="InterPro"/>
</dbReference>
<evidence type="ECO:0000256" key="4">
    <source>
        <dbReference type="ARBA" id="ARBA00022737"/>
    </source>
</evidence>
<reference evidence="13" key="1">
    <citation type="submission" date="2019-07" db="EMBL/GenBank/DDBJ databases">
        <title>Annotation for the trematode Paragonimus miyazaki's.</title>
        <authorList>
            <person name="Choi Y.-J."/>
        </authorList>
    </citation>
    <scope>NUCLEOTIDE SEQUENCE</scope>
    <source>
        <strain evidence="13">Japan</strain>
    </source>
</reference>
<organism evidence="13 14">
    <name type="scientific">Paragonimus skrjabini miyazakii</name>
    <dbReference type="NCBI Taxonomy" id="59628"/>
    <lineage>
        <taxon>Eukaryota</taxon>
        <taxon>Metazoa</taxon>
        <taxon>Spiralia</taxon>
        <taxon>Lophotrochozoa</taxon>
        <taxon>Platyhelminthes</taxon>
        <taxon>Trematoda</taxon>
        <taxon>Digenea</taxon>
        <taxon>Plagiorchiida</taxon>
        <taxon>Troglotremata</taxon>
        <taxon>Troglotrematidae</taxon>
        <taxon>Paragonimus</taxon>
    </lineage>
</organism>
<dbReference type="Pfam" id="PF24105">
    <property type="entry name" value="Beta-prop_CAF1B_HIR1"/>
    <property type="match status" value="1"/>
</dbReference>
<feature type="compositionally biased region" description="Polar residues" evidence="10">
    <location>
        <begin position="540"/>
        <end position="573"/>
    </location>
</feature>
<keyword evidence="14" id="KW-1185">Reference proteome</keyword>
<evidence type="ECO:0000259" key="12">
    <source>
        <dbReference type="Pfam" id="PF24105"/>
    </source>
</evidence>
<dbReference type="PANTHER" id="PTHR13831:SF0">
    <property type="entry name" value="PROTEIN HIRA"/>
    <property type="match status" value="1"/>
</dbReference>
<dbReference type="InterPro" id="IPR031120">
    <property type="entry name" value="HIR1-like"/>
</dbReference>
<dbReference type="GO" id="GO:0000785">
    <property type="term" value="C:chromatin"/>
    <property type="evidence" value="ECO:0007669"/>
    <property type="project" value="TreeGrafter"/>
</dbReference>
<dbReference type="GO" id="GO:0006338">
    <property type="term" value="P:chromatin remodeling"/>
    <property type="evidence" value="ECO:0007669"/>
    <property type="project" value="InterPro"/>
</dbReference>
<feature type="region of interest" description="Disordered" evidence="10">
    <location>
        <begin position="473"/>
        <end position="616"/>
    </location>
</feature>
<evidence type="ECO:0000256" key="5">
    <source>
        <dbReference type="ARBA" id="ARBA00022853"/>
    </source>
</evidence>
<keyword evidence="7" id="KW-0804">Transcription</keyword>
<feature type="region of interest" description="Disordered" evidence="10">
    <location>
        <begin position="640"/>
        <end position="763"/>
    </location>
</feature>
<comment type="subcellular location">
    <subcellularLocation>
        <location evidence="1">Nucleus</location>
    </subcellularLocation>
</comment>
<sequence length="1208" mass="132275">MKLLKPVWVSHGSLSKDNSLGRPIYSLDMHPDGTRLATGGLIDTCGVVILWNMAPIRNPKLETNANIPRKLFQMDSHQACVNCVRWSPTGRWLASAGMDKVVMLWKKTSSASRHTTVFGSKEQTTFTEHWRCSTVLRGHAGDIIDLAWSHDEYRLASAGVDNSVIVWCRQTNPEVPTVSQFVMLTTLRANQGFVKGVAWDPVGRYLASQGDEISVKVWRTADWKEEAVIRKPFVKAVGQSQVMRMSWSLDGSTLAAPHAINNGFPTAKLIDRTNWVPAFDLVGHRKHVICARYCPNLFRKAEKGGTQDLVCLALGSKDRSVSVWTTADRRALVVIHDLFTNSVCDLTWSSSGTELMACSLDGTVSYMGFTDLELGSPWSTADLASLFFTAADLLVSNSVQLHHKSYGQSLFDKLISTETVGSSQDLPISVSVSSMGPKLHGGMNQTNFILETPEALALQQSRANVCQRLNEPLTDASSTQSQRPAPLGPSKQIETRGKDGRRRIIPKFLGHLDSLDEDANSNPQFSSSQSNQQNNRSASTPDDSCSSAISLKPSGQSNHVPESPKLNGTTVEQTQRDIGGQKSLPSGSPSANGYTSGLACDSGTSPDKPAEQSAKLSKEPINTISSNFCAPPSCVTISVNGPSTPSREILSTGSNNQNKRSFTETEDDNNAPGQASDENSKIKSLTIGKQKKRRRVRLFDSSDEPVSVNINEKKPAAQTKSGFNSLSETGLTHSSPRSKGQTVVDSDATNAHDSRLPSATASSLPSATTLPLITVPDQLANESKVKFVCSHPVEGPILIELAGRSPTQSSTLGSSRLAVGPQAEPGIYRVTAYRNDRTLWEVFSEHRLTCYAYTDYMIFIGDVNGRIQSLHSNGTRVCPPLLLNSSVHLLSLTTNGTADRSVSGSTFNPGSTCVGPTGFSRLHTVVSGGDTQNSQHALVSSQQTSVTHYRLVALYKCGRLLTWHISLPSEAHIPNSVLYCPSTFPQLIVETNLREIIKGPPASLSSYSSLTFSSDGHPVVHRRDGSSYLFHMDSRTWFELFDASNKTRCAAASSAIRNCPFGPLASCQLLNKIVSPQLGSDKLNDLRSDNSPADQRLIVQRFLEAQTHNAKLFGSATEYRYWFNRWFRTLVEDNQEEQIRRICQDLIGPVFGNARSSWQPTIKGISKHELMKELLTLFALNLRLQRLYVETKETLEQCQLNHTSTLYP</sequence>
<dbReference type="EMBL" id="JTDE01001568">
    <property type="protein sequence ID" value="KAF7258717.1"/>
    <property type="molecule type" value="Genomic_DNA"/>
</dbReference>
<evidence type="ECO:0000313" key="13">
    <source>
        <dbReference type="EMBL" id="KAF7258717.1"/>
    </source>
</evidence>
<dbReference type="Proteomes" id="UP000822476">
    <property type="component" value="Unassembled WGS sequence"/>
</dbReference>
<feature type="repeat" description="WD" evidence="9">
    <location>
        <begin position="74"/>
        <end position="115"/>
    </location>
</feature>
<evidence type="ECO:0000259" key="11">
    <source>
        <dbReference type="Pfam" id="PF07569"/>
    </source>
</evidence>
<dbReference type="GO" id="GO:0031491">
    <property type="term" value="F:nucleosome binding"/>
    <property type="evidence" value="ECO:0007669"/>
    <property type="project" value="TreeGrafter"/>
</dbReference>
<evidence type="ECO:0000313" key="14">
    <source>
        <dbReference type="Proteomes" id="UP000822476"/>
    </source>
</evidence>
<keyword evidence="6" id="KW-0805">Transcription regulation</keyword>
<dbReference type="InterPro" id="IPR015943">
    <property type="entry name" value="WD40/YVTN_repeat-like_dom_sf"/>
</dbReference>
<feature type="compositionally biased region" description="Polar residues" evidence="10">
    <location>
        <begin position="718"/>
        <end position="749"/>
    </location>
</feature>
<evidence type="ECO:0000256" key="6">
    <source>
        <dbReference type="ARBA" id="ARBA00023015"/>
    </source>
</evidence>
<keyword evidence="5" id="KW-0156">Chromatin regulator</keyword>
<protein>
    <recommendedName>
        <fullName evidence="15">Protein HIRA</fullName>
    </recommendedName>
</protein>
<accession>A0A8S9Z6K4</accession>
<feature type="domain" description="CAF1B/HIR1 beta-propeller" evidence="12">
    <location>
        <begin position="23"/>
        <end position="374"/>
    </location>
</feature>
<feature type="compositionally biased region" description="Polar residues" evidence="10">
    <location>
        <begin position="583"/>
        <end position="595"/>
    </location>
</feature>
<evidence type="ECO:0000256" key="10">
    <source>
        <dbReference type="SAM" id="MobiDB-lite"/>
    </source>
</evidence>
<keyword evidence="8" id="KW-0539">Nucleus</keyword>
<feature type="repeat" description="WD" evidence="9">
    <location>
        <begin position="136"/>
        <end position="167"/>
    </location>
</feature>
<evidence type="ECO:0000256" key="9">
    <source>
        <dbReference type="PROSITE-ProRule" id="PRU00221"/>
    </source>
</evidence>
<evidence type="ECO:0000256" key="2">
    <source>
        <dbReference type="ARBA" id="ARBA00007306"/>
    </source>
</evidence>
<comment type="similarity">
    <text evidence="2">Belongs to the WD repeat HIR1 family.</text>
</comment>
<dbReference type="PROSITE" id="PS50082">
    <property type="entry name" value="WD_REPEATS_2"/>
    <property type="match status" value="3"/>
</dbReference>
<feature type="repeat" description="WD" evidence="9">
    <location>
        <begin position="187"/>
        <end position="218"/>
    </location>
</feature>
<dbReference type="GO" id="GO:0006351">
    <property type="term" value="P:DNA-templated transcription"/>
    <property type="evidence" value="ECO:0007669"/>
    <property type="project" value="InterPro"/>
</dbReference>
<dbReference type="SMART" id="SM00320">
    <property type="entry name" value="WD40"/>
    <property type="match status" value="6"/>
</dbReference>
<evidence type="ECO:0000256" key="1">
    <source>
        <dbReference type="ARBA" id="ARBA00004123"/>
    </source>
</evidence>
<dbReference type="GO" id="GO:0000417">
    <property type="term" value="C:HIR complex"/>
    <property type="evidence" value="ECO:0007669"/>
    <property type="project" value="TreeGrafter"/>
</dbReference>
<gene>
    <name evidence="13" type="ORF">EG68_04112</name>
</gene>
<dbReference type="InterPro" id="IPR036322">
    <property type="entry name" value="WD40_repeat_dom_sf"/>
</dbReference>
<feature type="domain" description="Protein HIRA-like C-terminal" evidence="11">
    <location>
        <begin position="951"/>
        <end position="1146"/>
    </location>
</feature>
<dbReference type="AlphaFoldDB" id="A0A8S9Z6K4"/>
<feature type="compositionally biased region" description="Polar residues" evidence="10">
    <location>
        <begin position="640"/>
        <end position="660"/>
    </location>
</feature>
<evidence type="ECO:0000256" key="7">
    <source>
        <dbReference type="ARBA" id="ARBA00023163"/>
    </source>
</evidence>
<dbReference type="InterPro" id="IPR011494">
    <property type="entry name" value="HIRA-like_C"/>
</dbReference>
<dbReference type="PROSITE" id="PS50294">
    <property type="entry name" value="WD_REPEATS_REGION"/>
    <property type="match status" value="2"/>
</dbReference>
<comment type="caution">
    <text evidence="13">The sequence shown here is derived from an EMBL/GenBank/DDBJ whole genome shotgun (WGS) entry which is preliminary data.</text>
</comment>
<name>A0A8S9Z6K4_9TREM</name>
<evidence type="ECO:0008006" key="15">
    <source>
        <dbReference type="Google" id="ProtNLM"/>
    </source>
</evidence>
<dbReference type="InterPro" id="IPR001680">
    <property type="entry name" value="WD40_rpt"/>
</dbReference>
<dbReference type="OrthoDB" id="1741719at2759"/>
<evidence type="ECO:0000256" key="3">
    <source>
        <dbReference type="ARBA" id="ARBA00022574"/>
    </source>
</evidence>
<dbReference type="Gene3D" id="2.130.10.10">
    <property type="entry name" value="YVTN repeat-like/Quinoprotein amine dehydrogenase"/>
    <property type="match status" value="3"/>
</dbReference>
<keyword evidence="4" id="KW-0677">Repeat</keyword>